<keyword evidence="2" id="KW-1185">Reference proteome</keyword>
<name>I1C6M8_RHIO9</name>
<evidence type="ECO:0000313" key="2">
    <source>
        <dbReference type="Proteomes" id="UP000009138"/>
    </source>
</evidence>
<dbReference type="VEuPathDB" id="FungiDB:RO3G_08818"/>
<gene>
    <name evidence="1" type="ORF">RO3G_08818</name>
</gene>
<dbReference type="GeneID" id="93615784"/>
<accession>I1C6M8</accession>
<evidence type="ECO:0000313" key="1">
    <source>
        <dbReference type="EMBL" id="EIE84108.1"/>
    </source>
</evidence>
<dbReference type="AlphaFoldDB" id="I1C6M8"/>
<dbReference type="EMBL" id="CH476737">
    <property type="protein sequence ID" value="EIE84108.1"/>
    <property type="molecule type" value="Genomic_DNA"/>
</dbReference>
<organism evidence="1 2">
    <name type="scientific">Rhizopus delemar (strain RA 99-880 / ATCC MYA-4621 / FGSC 9543 / NRRL 43880)</name>
    <name type="common">Mucormycosis agent</name>
    <name type="synonym">Rhizopus arrhizus var. delemar</name>
    <dbReference type="NCBI Taxonomy" id="246409"/>
    <lineage>
        <taxon>Eukaryota</taxon>
        <taxon>Fungi</taxon>
        <taxon>Fungi incertae sedis</taxon>
        <taxon>Mucoromycota</taxon>
        <taxon>Mucoromycotina</taxon>
        <taxon>Mucoromycetes</taxon>
        <taxon>Mucorales</taxon>
        <taxon>Mucorineae</taxon>
        <taxon>Rhizopodaceae</taxon>
        <taxon>Rhizopus</taxon>
    </lineage>
</organism>
<reference evidence="1 2" key="1">
    <citation type="journal article" date="2009" name="PLoS Genet.">
        <title>Genomic analysis of the basal lineage fungus Rhizopus oryzae reveals a whole-genome duplication.</title>
        <authorList>
            <person name="Ma L.-J."/>
            <person name="Ibrahim A.S."/>
            <person name="Skory C."/>
            <person name="Grabherr M.G."/>
            <person name="Burger G."/>
            <person name="Butler M."/>
            <person name="Elias M."/>
            <person name="Idnurm A."/>
            <person name="Lang B.F."/>
            <person name="Sone T."/>
            <person name="Abe A."/>
            <person name="Calvo S.E."/>
            <person name="Corrochano L.M."/>
            <person name="Engels R."/>
            <person name="Fu J."/>
            <person name="Hansberg W."/>
            <person name="Kim J.-M."/>
            <person name="Kodira C.D."/>
            <person name="Koehrsen M.J."/>
            <person name="Liu B."/>
            <person name="Miranda-Saavedra D."/>
            <person name="O'Leary S."/>
            <person name="Ortiz-Castellanos L."/>
            <person name="Poulter R."/>
            <person name="Rodriguez-Romero J."/>
            <person name="Ruiz-Herrera J."/>
            <person name="Shen Y.-Q."/>
            <person name="Zeng Q."/>
            <person name="Galagan J."/>
            <person name="Birren B.W."/>
            <person name="Cuomo C.A."/>
            <person name="Wickes B.L."/>
        </authorList>
    </citation>
    <scope>NUCLEOTIDE SEQUENCE [LARGE SCALE GENOMIC DNA]</scope>
    <source>
        <strain evidence="2">RA 99-880 / ATCC MYA-4621 / FGSC 9543 / NRRL 43880</strain>
    </source>
</reference>
<dbReference type="RefSeq" id="XP_067519504.1">
    <property type="nucleotide sequence ID" value="XM_067663403.1"/>
</dbReference>
<sequence length="50" mass="5711">MTMIIMQLKGLLRQSWKDVGKKLQTRLCAATEGKYNPNILSTCNMDYMDG</sequence>
<dbReference type="Proteomes" id="UP000009138">
    <property type="component" value="Unassembled WGS sequence"/>
</dbReference>
<proteinExistence type="predicted"/>
<dbReference type="InParanoid" id="I1C6M8"/>
<protein>
    <submittedName>
        <fullName evidence="1">Uncharacterized protein</fullName>
    </submittedName>
</protein>